<evidence type="ECO:0000313" key="1">
    <source>
        <dbReference type="EMBL" id="CAI9707884.1"/>
    </source>
</evidence>
<dbReference type="Proteomes" id="UP001162501">
    <property type="component" value="Chromosome 31"/>
</dbReference>
<name>A0ACB0F4T8_RANTA</name>
<gene>
    <name evidence="1" type="ORF">MRATA1EN3_LOCUS19097</name>
</gene>
<sequence>MAHSEENVENRLAVTRPVPPAPSVLTNWGPQRSPSGDQVTPRLVRTTQPRAALARIRLERPPQTSAAREMWPGQELFTCGSENIRKPSELHPISYFSGMATEQ</sequence>
<evidence type="ECO:0000313" key="2">
    <source>
        <dbReference type="Proteomes" id="UP001162501"/>
    </source>
</evidence>
<reference evidence="1" key="1">
    <citation type="submission" date="2023-05" db="EMBL/GenBank/DDBJ databases">
        <authorList>
            <consortium name="ELIXIR-Norway"/>
        </authorList>
    </citation>
    <scope>NUCLEOTIDE SEQUENCE</scope>
</reference>
<accession>A0ACB0F4T8</accession>
<protein>
    <submittedName>
        <fullName evidence="1">Uncharacterized protein</fullName>
    </submittedName>
</protein>
<dbReference type="EMBL" id="OX596115">
    <property type="protein sequence ID" value="CAI9707884.1"/>
    <property type="molecule type" value="Genomic_DNA"/>
</dbReference>
<proteinExistence type="predicted"/>
<organism evidence="1 2">
    <name type="scientific">Rangifer tarandus platyrhynchus</name>
    <name type="common">Svalbard reindeer</name>
    <dbReference type="NCBI Taxonomy" id="3082113"/>
    <lineage>
        <taxon>Eukaryota</taxon>
        <taxon>Metazoa</taxon>
        <taxon>Chordata</taxon>
        <taxon>Craniata</taxon>
        <taxon>Vertebrata</taxon>
        <taxon>Euteleostomi</taxon>
        <taxon>Mammalia</taxon>
        <taxon>Eutheria</taxon>
        <taxon>Laurasiatheria</taxon>
        <taxon>Artiodactyla</taxon>
        <taxon>Ruminantia</taxon>
        <taxon>Pecora</taxon>
        <taxon>Cervidae</taxon>
        <taxon>Odocoileinae</taxon>
        <taxon>Rangifer</taxon>
    </lineage>
</organism>